<dbReference type="Gene3D" id="3.30.2290.10">
    <property type="entry name" value="PmbA/TldD superfamily"/>
    <property type="match status" value="1"/>
</dbReference>
<dbReference type="Pfam" id="PF19289">
    <property type="entry name" value="PmbA_TldD_3rd"/>
    <property type="match status" value="1"/>
</dbReference>
<dbReference type="Proteomes" id="UP000320766">
    <property type="component" value="Unassembled WGS sequence"/>
</dbReference>
<feature type="domain" description="Metalloprotease TldD/E C-terminal" evidence="2">
    <location>
        <begin position="239"/>
        <end position="455"/>
    </location>
</feature>
<gene>
    <name evidence="4" type="ORF">EF807_03565</name>
</gene>
<evidence type="ECO:0000259" key="1">
    <source>
        <dbReference type="Pfam" id="PF01523"/>
    </source>
</evidence>
<evidence type="ECO:0000313" key="4">
    <source>
        <dbReference type="EMBL" id="RZN70174.1"/>
    </source>
</evidence>
<protein>
    <submittedName>
        <fullName evidence="4">TldD/PmbA family protein</fullName>
    </submittedName>
</protein>
<dbReference type="InterPro" id="IPR002510">
    <property type="entry name" value="Metalloprtase-TldD/E_N"/>
</dbReference>
<evidence type="ECO:0000259" key="2">
    <source>
        <dbReference type="Pfam" id="PF19289"/>
    </source>
</evidence>
<feature type="domain" description="Metalloprotease TldD/E N-terminal" evidence="1">
    <location>
        <begin position="21"/>
        <end position="82"/>
    </location>
</feature>
<dbReference type="GO" id="GO:0006508">
    <property type="term" value="P:proteolysis"/>
    <property type="evidence" value="ECO:0007669"/>
    <property type="project" value="InterPro"/>
</dbReference>
<name>A0A520KY92_9EURY</name>
<dbReference type="PANTHER" id="PTHR43421">
    <property type="entry name" value="METALLOPROTEASE PMBA"/>
    <property type="match status" value="1"/>
</dbReference>
<dbReference type="PANTHER" id="PTHR43421:SF1">
    <property type="entry name" value="METALLOPROTEASE PMBA"/>
    <property type="match status" value="1"/>
</dbReference>
<proteinExistence type="predicted"/>
<dbReference type="GO" id="GO:0005829">
    <property type="term" value="C:cytosol"/>
    <property type="evidence" value="ECO:0007669"/>
    <property type="project" value="TreeGrafter"/>
</dbReference>
<accession>A0A520KY92</accession>
<dbReference type="GO" id="GO:0008237">
    <property type="term" value="F:metallopeptidase activity"/>
    <property type="evidence" value="ECO:0007669"/>
    <property type="project" value="InterPro"/>
</dbReference>
<feature type="domain" description="Metalloprotease TldD/E central" evidence="3">
    <location>
        <begin position="118"/>
        <end position="230"/>
    </location>
</feature>
<dbReference type="InterPro" id="IPR045569">
    <property type="entry name" value="Metalloprtase-TldD/E_C"/>
</dbReference>
<dbReference type="InterPro" id="IPR035068">
    <property type="entry name" value="TldD/PmbA_N"/>
</dbReference>
<dbReference type="EMBL" id="RXIL01000060">
    <property type="protein sequence ID" value="RZN70174.1"/>
    <property type="molecule type" value="Genomic_DNA"/>
</dbReference>
<dbReference type="InterPro" id="IPR036059">
    <property type="entry name" value="TldD/PmbA_sf"/>
</dbReference>
<dbReference type="InterPro" id="IPR047657">
    <property type="entry name" value="PmbA"/>
</dbReference>
<dbReference type="AlphaFoldDB" id="A0A520KY92"/>
<evidence type="ECO:0000313" key="5">
    <source>
        <dbReference type="Proteomes" id="UP000320766"/>
    </source>
</evidence>
<dbReference type="Pfam" id="PF19290">
    <property type="entry name" value="PmbA_TldD_2nd"/>
    <property type="match status" value="1"/>
</dbReference>
<dbReference type="InterPro" id="IPR045570">
    <property type="entry name" value="Metalloprtase-TldD/E_cen_dom"/>
</dbReference>
<evidence type="ECO:0000259" key="3">
    <source>
        <dbReference type="Pfam" id="PF19290"/>
    </source>
</evidence>
<reference evidence="4 5" key="1">
    <citation type="journal article" date="2019" name="Nat. Microbiol.">
        <title>Wide diversity of methane and short-chain alkane metabolisms in uncultured archaea.</title>
        <authorList>
            <person name="Borrel G."/>
            <person name="Adam P.S."/>
            <person name="McKay L.J."/>
            <person name="Chen L.X."/>
            <person name="Sierra-Garcia I.N."/>
            <person name="Sieber C.M."/>
            <person name="Letourneur Q."/>
            <person name="Ghozlane A."/>
            <person name="Andersen G.L."/>
            <person name="Li W.J."/>
            <person name="Hallam S.J."/>
            <person name="Muyzer G."/>
            <person name="de Oliveira V.M."/>
            <person name="Inskeep W.P."/>
            <person name="Banfield J.F."/>
            <person name="Gribaldo S."/>
        </authorList>
    </citation>
    <scope>NUCLEOTIDE SEQUENCE [LARGE SCALE GENOMIC DNA]</scope>
    <source>
        <strain evidence="4">NM1b</strain>
    </source>
</reference>
<dbReference type="Pfam" id="PF01523">
    <property type="entry name" value="PmbA_TldD_1st"/>
    <property type="match status" value="1"/>
</dbReference>
<comment type="caution">
    <text evidence="4">The sequence shown here is derived from an EMBL/GenBank/DDBJ whole genome shotgun (WGS) entry which is preliminary data.</text>
</comment>
<dbReference type="SUPFAM" id="SSF111283">
    <property type="entry name" value="Putative modulator of DNA gyrase, PmbA/TldD"/>
    <property type="match status" value="1"/>
</dbReference>
<sequence>MRLDPDELERYRRKIGADGIEIYLGEDSDLSARIKGERLEGVAKSSSRGFGIRVNYGGNFGFASTDDEKDLEKRIDAAKKNAKLKGRDEDWKGFVGAEEDKDKRREKVEGIYDHHIVDLNGEEMIEFVESLMEGIKSVNGTLPIGGEVSTVREQFRIINTNGIEEEEKRTMIYGSAEASFRNDCKSSICKLKNQRFLNDGMNSAYDFAISRALDIDFEEIGRNAANLAKNSSKGKKIRSGRYDLVLSPLAASELFDNIFVHAINGEEVMKGRSKFSNLGEEVGNAGLTILDDGLFKGGCGSTPFDDEGFPSGKNYILDEGILKNFIYDSYTAGKEGKKSTGNAVRADYSSFPEIDVRNLIVSHNEVGDPIEEMRDGILINSFIGAHTSNEITGDFSLEGKNAFKVERGEIKYPIKSLMVYGNFFDLLKAIVIAGRDIKMVYDIVTPSILVEDQRVI</sequence>
<organism evidence="4 5">
    <name type="scientific">Candidatus Methanolliviera hydrocarbonicum</name>
    <dbReference type="NCBI Taxonomy" id="2491085"/>
    <lineage>
        <taxon>Archaea</taxon>
        <taxon>Methanobacteriati</taxon>
        <taxon>Methanobacteriota</taxon>
        <taxon>Candidatus Methanoliparia</taxon>
        <taxon>Candidatus Methanoliparales</taxon>
        <taxon>Candidatus Methanollivieraceae</taxon>
        <taxon>Candidatus Methanolliviera</taxon>
    </lineage>
</organism>